<feature type="transmembrane region" description="Helical" evidence="5">
    <location>
        <begin position="284"/>
        <end position="309"/>
    </location>
</feature>
<dbReference type="Gene3D" id="1.20.1720.10">
    <property type="entry name" value="Multidrug resistance protein D"/>
    <property type="match status" value="1"/>
</dbReference>
<keyword evidence="3 5" id="KW-1133">Transmembrane helix</keyword>
<dbReference type="PANTHER" id="PTHR42718">
    <property type="entry name" value="MAJOR FACILITATOR SUPERFAMILY MULTIDRUG TRANSPORTER MFSC"/>
    <property type="match status" value="1"/>
</dbReference>
<dbReference type="GO" id="GO:0005886">
    <property type="term" value="C:plasma membrane"/>
    <property type="evidence" value="ECO:0007669"/>
    <property type="project" value="UniProtKB-SubCell"/>
</dbReference>
<feature type="transmembrane region" description="Helical" evidence="5">
    <location>
        <begin position="447"/>
        <end position="470"/>
    </location>
</feature>
<dbReference type="Pfam" id="PF07690">
    <property type="entry name" value="MFS_1"/>
    <property type="match status" value="1"/>
</dbReference>
<feature type="transmembrane region" description="Helical" evidence="5">
    <location>
        <begin position="30"/>
        <end position="51"/>
    </location>
</feature>
<accession>A0A5D0XSS1</accession>
<dbReference type="InterPro" id="IPR036259">
    <property type="entry name" value="MFS_trans_sf"/>
</dbReference>
<reference evidence="7 8" key="1">
    <citation type="submission" date="2019-08" db="EMBL/GenBank/DDBJ databases">
        <title>Genone of Arthrobacter echini P9.</title>
        <authorList>
            <person name="Bowman J.P."/>
        </authorList>
    </citation>
    <scope>NUCLEOTIDE SEQUENCE [LARGE SCALE GENOMIC DNA]</scope>
    <source>
        <strain evidence="7 8">P9</strain>
    </source>
</reference>
<feature type="domain" description="Major facilitator superfamily (MFS) profile" evidence="6">
    <location>
        <begin position="29"/>
        <end position="474"/>
    </location>
</feature>
<name>A0A5D0XSS1_9MICC</name>
<proteinExistence type="predicted"/>
<organism evidence="7 8">
    <name type="scientific">Arthrobacter echini</name>
    <dbReference type="NCBI Taxonomy" id="1529066"/>
    <lineage>
        <taxon>Bacteria</taxon>
        <taxon>Bacillati</taxon>
        <taxon>Actinomycetota</taxon>
        <taxon>Actinomycetes</taxon>
        <taxon>Micrococcales</taxon>
        <taxon>Micrococcaceae</taxon>
        <taxon>Arthrobacter</taxon>
    </lineage>
</organism>
<evidence type="ECO:0000256" key="3">
    <source>
        <dbReference type="ARBA" id="ARBA00022989"/>
    </source>
</evidence>
<evidence type="ECO:0000256" key="4">
    <source>
        <dbReference type="ARBA" id="ARBA00023136"/>
    </source>
</evidence>
<comment type="caution">
    <text evidence="7">The sequence shown here is derived from an EMBL/GenBank/DDBJ whole genome shotgun (WGS) entry which is preliminary data.</text>
</comment>
<gene>
    <name evidence="7" type="ORF">FQ377_06405</name>
</gene>
<keyword evidence="8" id="KW-1185">Reference proteome</keyword>
<evidence type="ECO:0000256" key="2">
    <source>
        <dbReference type="ARBA" id="ARBA00022692"/>
    </source>
</evidence>
<feature type="transmembrane region" description="Helical" evidence="5">
    <location>
        <begin position="215"/>
        <end position="239"/>
    </location>
</feature>
<feature type="transmembrane region" description="Helical" evidence="5">
    <location>
        <begin position="424"/>
        <end position="441"/>
    </location>
</feature>
<feature type="transmembrane region" description="Helical" evidence="5">
    <location>
        <begin position="315"/>
        <end position="334"/>
    </location>
</feature>
<dbReference type="PROSITE" id="PS50850">
    <property type="entry name" value="MFS"/>
    <property type="match status" value="1"/>
</dbReference>
<feature type="transmembrane region" description="Helical" evidence="5">
    <location>
        <begin position="346"/>
        <end position="368"/>
    </location>
</feature>
<feature type="transmembrane region" description="Helical" evidence="5">
    <location>
        <begin position="245"/>
        <end position="264"/>
    </location>
</feature>
<feature type="transmembrane region" description="Helical" evidence="5">
    <location>
        <begin position="71"/>
        <end position="88"/>
    </location>
</feature>
<dbReference type="RefSeq" id="WP_148600396.1">
    <property type="nucleotide sequence ID" value="NZ_VSLD01000002.1"/>
</dbReference>
<dbReference type="GO" id="GO:0022857">
    <property type="term" value="F:transmembrane transporter activity"/>
    <property type="evidence" value="ECO:0007669"/>
    <property type="project" value="InterPro"/>
</dbReference>
<dbReference type="InterPro" id="IPR020846">
    <property type="entry name" value="MFS_dom"/>
</dbReference>
<feature type="transmembrane region" description="Helical" evidence="5">
    <location>
        <begin position="95"/>
        <end position="114"/>
    </location>
</feature>
<evidence type="ECO:0000313" key="7">
    <source>
        <dbReference type="EMBL" id="TYC99577.1"/>
    </source>
</evidence>
<evidence type="ECO:0000256" key="5">
    <source>
        <dbReference type="SAM" id="Phobius"/>
    </source>
</evidence>
<dbReference type="Proteomes" id="UP000323410">
    <property type="component" value="Unassembled WGS sequence"/>
</dbReference>
<dbReference type="SUPFAM" id="SSF103473">
    <property type="entry name" value="MFS general substrate transporter"/>
    <property type="match status" value="1"/>
</dbReference>
<feature type="transmembrane region" description="Helical" evidence="5">
    <location>
        <begin position="154"/>
        <end position="175"/>
    </location>
</feature>
<feature type="transmembrane region" description="Helical" evidence="5">
    <location>
        <begin position="380"/>
        <end position="403"/>
    </location>
</feature>
<dbReference type="CDD" id="cd17321">
    <property type="entry name" value="MFS_MMR_MDR_like"/>
    <property type="match status" value="1"/>
</dbReference>
<dbReference type="EMBL" id="VSLD01000002">
    <property type="protein sequence ID" value="TYC99577.1"/>
    <property type="molecule type" value="Genomic_DNA"/>
</dbReference>
<evidence type="ECO:0000313" key="8">
    <source>
        <dbReference type="Proteomes" id="UP000323410"/>
    </source>
</evidence>
<dbReference type="PANTHER" id="PTHR42718:SF42">
    <property type="entry name" value="EXPORT PROTEIN"/>
    <property type="match status" value="1"/>
</dbReference>
<feature type="transmembrane region" description="Helical" evidence="5">
    <location>
        <begin position="181"/>
        <end position="203"/>
    </location>
</feature>
<dbReference type="OrthoDB" id="7375466at2"/>
<dbReference type="AlphaFoldDB" id="A0A5D0XSS1"/>
<evidence type="ECO:0000259" key="6">
    <source>
        <dbReference type="PROSITE" id="PS50850"/>
    </source>
</evidence>
<sequence>MSNTLPVPCTGGAVAVEVQQPDGLNKRGTLIATILGSSLAFVVGSIINVALPQIQQEFDAGVTGAQWVVNAYLLPLGALVLIGGALGDKYGRRRIFLAGLVIFAVACILCAVAWSFPVLLLGRVLEGVGAAMLAPTSLAILADAFSGRARGAAIGTWAAAGAAAGAVAPLLGGVIVDVAGWRWAFVLMVPLSLIALGVAYRSVRESRADAGETSALDWTGAIMSGVGLFALIWALIALPDRGMTGLVWFALGSGLLLLAGFIVVEHRLGDAAMTPLVLFTNPTFSGLSILTFFLYAALGGLLVLLPYVLIEEVGYSATQAGAAILPFPLLMFLLSRFAGGTLSERFGTRTLLSVGSCLVAGGFLLFSAVPSTDVDYWRHIFPGLVVLALGMATSVAPLTTAVLNSVGQRYTGVASGVNNAISRIAGLVATAFLGLVLIGSADDLLAGFAAAAWVGAGLALLSATTAFVLVRDAADPPD</sequence>
<protein>
    <submittedName>
        <fullName evidence="7">MFS transporter</fullName>
    </submittedName>
</protein>
<evidence type="ECO:0000256" key="1">
    <source>
        <dbReference type="ARBA" id="ARBA00004651"/>
    </source>
</evidence>
<comment type="subcellular location">
    <subcellularLocation>
        <location evidence="1">Cell membrane</location>
        <topology evidence="1">Multi-pass membrane protein</topology>
    </subcellularLocation>
</comment>
<dbReference type="Gene3D" id="1.20.1250.20">
    <property type="entry name" value="MFS general substrate transporter like domains"/>
    <property type="match status" value="1"/>
</dbReference>
<keyword evidence="2 5" id="KW-0812">Transmembrane</keyword>
<keyword evidence="4 5" id="KW-0472">Membrane</keyword>
<dbReference type="InterPro" id="IPR011701">
    <property type="entry name" value="MFS"/>
</dbReference>
<feature type="transmembrane region" description="Helical" evidence="5">
    <location>
        <begin position="120"/>
        <end position="142"/>
    </location>
</feature>